<reference evidence="2 3" key="1">
    <citation type="submission" date="2013-11" db="EMBL/GenBank/DDBJ databases">
        <title>Genome sequencing of Stegodyphus mimosarum.</title>
        <authorList>
            <person name="Bechsgaard J."/>
        </authorList>
    </citation>
    <scope>NUCLEOTIDE SEQUENCE [LARGE SCALE GENOMIC DNA]</scope>
</reference>
<keyword evidence="1" id="KW-0812">Transmembrane</keyword>
<gene>
    <name evidence="2" type="ORF">X975_26847</name>
</gene>
<feature type="non-terminal residue" evidence="2">
    <location>
        <position position="99"/>
    </location>
</feature>
<keyword evidence="3" id="KW-1185">Reference proteome</keyword>
<name>A0A087TJL0_STEMI</name>
<feature type="transmembrane region" description="Helical" evidence="1">
    <location>
        <begin position="12"/>
        <end position="37"/>
    </location>
</feature>
<feature type="transmembrane region" description="Helical" evidence="1">
    <location>
        <begin position="43"/>
        <end position="63"/>
    </location>
</feature>
<sequence length="99" mass="11842">MPLFKHISKITVYLSKTFCCSICWIFISTIMTVIMGISNFSVFYNHIFLKPVFIIFCTVYKFIPNLYIVSVNEELGKYRHCLRNEILDRKFLSFIRVRQ</sequence>
<protein>
    <submittedName>
        <fullName evidence="2">Uncharacterized protein</fullName>
    </submittedName>
</protein>
<dbReference type="EMBL" id="KK115510">
    <property type="protein sequence ID" value="KFM65299.1"/>
    <property type="molecule type" value="Genomic_DNA"/>
</dbReference>
<proteinExistence type="predicted"/>
<dbReference type="Proteomes" id="UP000054359">
    <property type="component" value="Unassembled WGS sequence"/>
</dbReference>
<keyword evidence="1" id="KW-1133">Transmembrane helix</keyword>
<evidence type="ECO:0000256" key="1">
    <source>
        <dbReference type="SAM" id="Phobius"/>
    </source>
</evidence>
<dbReference type="AlphaFoldDB" id="A0A087TJL0"/>
<keyword evidence="1" id="KW-0472">Membrane</keyword>
<evidence type="ECO:0000313" key="3">
    <source>
        <dbReference type="Proteomes" id="UP000054359"/>
    </source>
</evidence>
<accession>A0A087TJL0</accession>
<organism evidence="2 3">
    <name type="scientific">Stegodyphus mimosarum</name>
    <name type="common">African social velvet spider</name>
    <dbReference type="NCBI Taxonomy" id="407821"/>
    <lineage>
        <taxon>Eukaryota</taxon>
        <taxon>Metazoa</taxon>
        <taxon>Ecdysozoa</taxon>
        <taxon>Arthropoda</taxon>
        <taxon>Chelicerata</taxon>
        <taxon>Arachnida</taxon>
        <taxon>Araneae</taxon>
        <taxon>Araneomorphae</taxon>
        <taxon>Entelegynae</taxon>
        <taxon>Eresoidea</taxon>
        <taxon>Eresidae</taxon>
        <taxon>Stegodyphus</taxon>
    </lineage>
</organism>
<evidence type="ECO:0000313" key="2">
    <source>
        <dbReference type="EMBL" id="KFM65299.1"/>
    </source>
</evidence>